<dbReference type="OrthoDB" id="1608002at2759"/>
<dbReference type="Pfam" id="PF08373">
    <property type="entry name" value="RAP"/>
    <property type="match status" value="1"/>
</dbReference>
<dbReference type="EMBL" id="HG725299">
    <property type="protein sequence ID" value="CDJ68022.1"/>
    <property type="molecule type" value="Genomic_DNA"/>
</dbReference>
<gene>
    <name evidence="2" type="ORF">ENH_00046600</name>
</gene>
<dbReference type="RefSeq" id="XP_013436489.1">
    <property type="nucleotide sequence ID" value="XM_013581035.1"/>
</dbReference>
<organism evidence="2 3">
    <name type="scientific">Eimeria necatrix</name>
    <dbReference type="NCBI Taxonomy" id="51315"/>
    <lineage>
        <taxon>Eukaryota</taxon>
        <taxon>Sar</taxon>
        <taxon>Alveolata</taxon>
        <taxon>Apicomplexa</taxon>
        <taxon>Conoidasida</taxon>
        <taxon>Coccidia</taxon>
        <taxon>Eucoccidiorida</taxon>
        <taxon>Eimeriorina</taxon>
        <taxon>Eimeriidae</taxon>
        <taxon>Eimeria</taxon>
    </lineage>
</organism>
<feature type="domain" description="RAP" evidence="1">
    <location>
        <begin position="151"/>
        <end position="209"/>
    </location>
</feature>
<evidence type="ECO:0000259" key="1">
    <source>
        <dbReference type="PROSITE" id="PS51286"/>
    </source>
</evidence>
<dbReference type="GeneID" id="25474816"/>
<reference evidence="2" key="2">
    <citation type="submission" date="2013-10" db="EMBL/GenBank/DDBJ databases">
        <authorList>
            <person name="Aslett M."/>
        </authorList>
    </citation>
    <scope>NUCLEOTIDE SEQUENCE [LARGE SCALE GENOMIC DNA]</scope>
    <source>
        <strain evidence="2">Houghton</strain>
    </source>
</reference>
<dbReference type="Proteomes" id="UP000030754">
    <property type="component" value="Unassembled WGS sequence"/>
</dbReference>
<dbReference type="InterPro" id="IPR013584">
    <property type="entry name" value="RAP"/>
</dbReference>
<keyword evidence="3" id="KW-1185">Reference proteome</keyword>
<evidence type="ECO:0000313" key="2">
    <source>
        <dbReference type="EMBL" id="CDJ68022.1"/>
    </source>
</evidence>
<proteinExistence type="predicted"/>
<dbReference type="SMART" id="SM00952">
    <property type="entry name" value="RAP"/>
    <property type="match status" value="1"/>
</dbReference>
<protein>
    <recommendedName>
        <fullName evidence="1">RAP domain-containing protein</fullName>
    </recommendedName>
</protein>
<sequence>MTVPWALSRVNIRHSDALTQVGQEAVLKAPLMRPGDLIKVAVGLAKLGVCPPSLRERLSEVLLHALKEAPSLQFRGCMHPVAAIGLYTQPLKMFVMERFSNLRRIPYPVRRPSPFHWEVSDCLAALGVAHRNTFHWGCFWIDIGEAEDKRRCIFVDGPAAFYTSTTQYTEPVKLQHRVLSDLGWDIRRVRWFDWVGLKDKEDKLKFLKELRAAPPLPSLLPDPTHPLSEEEVLQRLRLVKQRQQQQQEEAAAAAAASSGSAVDLDL</sequence>
<dbReference type="PROSITE" id="PS51286">
    <property type="entry name" value="RAP"/>
    <property type="match status" value="1"/>
</dbReference>
<dbReference type="VEuPathDB" id="ToxoDB:ENH_00046600"/>
<evidence type="ECO:0000313" key="3">
    <source>
        <dbReference type="Proteomes" id="UP000030754"/>
    </source>
</evidence>
<accession>U6MV15</accession>
<reference evidence="2" key="1">
    <citation type="submission" date="2013-10" db="EMBL/GenBank/DDBJ databases">
        <title>Genomic analysis of the causative agents of coccidiosis in chickens.</title>
        <authorList>
            <person name="Reid A.J."/>
            <person name="Blake D."/>
            <person name="Billington K."/>
            <person name="Browne H."/>
            <person name="Dunn M."/>
            <person name="Hung S."/>
            <person name="Kawahara F."/>
            <person name="Miranda-Saavedra D."/>
            <person name="Mourier T."/>
            <person name="Nagra H."/>
            <person name="Otto T.D."/>
            <person name="Rawlings N."/>
            <person name="Sanchez A."/>
            <person name="Sanders M."/>
            <person name="Subramaniam C."/>
            <person name="Tay Y."/>
            <person name="Dear P."/>
            <person name="Doerig C."/>
            <person name="Gruber A."/>
            <person name="Parkinson J."/>
            <person name="Shirley M."/>
            <person name="Wan K.L."/>
            <person name="Berriman M."/>
            <person name="Tomley F."/>
            <person name="Pain A."/>
        </authorList>
    </citation>
    <scope>NUCLEOTIDE SEQUENCE [LARGE SCALE GENOMIC DNA]</scope>
    <source>
        <strain evidence="2">Houghton</strain>
    </source>
</reference>
<dbReference type="AlphaFoldDB" id="U6MV15"/>
<name>U6MV15_9EIME</name>